<dbReference type="RefSeq" id="WP_311345311.1">
    <property type="nucleotide sequence ID" value="NZ_JAVREI010000006.1"/>
</dbReference>
<sequence length="347" mass="35766">MPESIADIAAAEDPVAAVLDAHDRGGLIALRTSGTTSRPRVVVRTTASWVDSFAHVSALAGIGASSRVCVPGPLSATMNLFAAVHARYEALPLVADPEQATHLHVTPAVLLALLRGGTDLRGCTVVVAGDRLQPALAAQARAGGARIAHYYGAAELSFVAWGGDEDDLRPFPDVTVDIRDGRVWARSPFLSRGYAGGAEGPFTVAADGFATVGDRGRLDEGVLTVTGRGAEAVVTGGATVLVDDVEEALRRVTGSEVVVVGVPHPRFGAVVAAVLAEPAALPVAQRASRSGLSAAQRPRLWFRLPCFPMTDAGKVDRAAVAELVASGRLAPVAATPEASTSPEDTPR</sequence>
<dbReference type="Gene3D" id="3.40.50.12780">
    <property type="entry name" value="N-terminal domain of ligase-like"/>
    <property type="match status" value="1"/>
</dbReference>
<dbReference type="PANTHER" id="PTHR43201">
    <property type="entry name" value="ACYL-COA SYNTHETASE"/>
    <property type="match status" value="1"/>
</dbReference>
<dbReference type="InterPro" id="IPR045851">
    <property type="entry name" value="AMP-bd_C_sf"/>
</dbReference>
<reference evidence="5" key="1">
    <citation type="submission" date="2023-07" db="EMBL/GenBank/DDBJ databases">
        <title>30 novel species of actinomycetes from the DSMZ collection.</title>
        <authorList>
            <person name="Nouioui I."/>
        </authorList>
    </citation>
    <scope>NUCLEOTIDE SEQUENCE [LARGE SCALE GENOMIC DNA]</scope>
    <source>
        <strain evidence="5">DSM 46792</strain>
    </source>
</reference>
<evidence type="ECO:0000313" key="5">
    <source>
        <dbReference type="Proteomes" id="UP001183222"/>
    </source>
</evidence>
<accession>A0ABU2K8H8</accession>
<organism evidence="4 5">
    <name type="scientific">Blastococcus goldschmidtiae</name>
    <dbReference type="NCBI Taxonomy" id="3075546"/>
    <lineage>
        <taxon>Bacteria</taxon>
        <taxon>Bacillati</taxon>
        <taxon>Actinomycetota</taxon>
        <taxon>Actinomycetes</taxon>
        <taxon>Geodermatophilales</taxon>
        <taxon>Geodermatophilaceae</taxon>
        <taxon>Blastococcus</taxon>
    </lineage>
</organism>
<name>A0ABU2K8H8_9ACTN</name>
<dbReference type="Gene3D" id="3.30.300.30">
    <property type="match status" value="1"/>
</dbReference>
<evidence type="ECO:0000256" key="2">
    <source>
        <dbReference type="ARBA" id="ARBA00022598"/>
    </source>
</evidence>
<proteinExistence type="inferred from homology"/>
<gene>
    <name evidence="4" type="ORF">RM425_11365</name>
</gene>
<keyword evidence="5" id="KW-1185">Reference proteome</keyword>
<dbReference type="SUPFAM" id="SSF56801">
    <property type="entry name" value="Acetyl-CoA synthetase-like"/>
    <property type="match status" value="1"/>
</dbReference>
<dbReference type="Pfam" id="PF00501">
    <property type="entry name" value="AMP-binding"/>
    <property type="match status" value="1"/>
</dbReference>
<dbReference type="PANTHER" id="PTHR43201:SF5">
    <property type="entry name" value="MEDIUM-CHAIN ACYL-COA LIGASE ACSF2, MITOCHONDRIAL"/>
    <property type="match status" value="1"/>
</dbReference>
<dbReference type="InterPro" id="IPR000873">
    <property type="entry name" value="AMP-dep_synth/lig_dom"/>
</dbReference>
<feature type="domain" description="AMP-dependent synthetase/ligase" evidence="3">
    <location>
        <begin position="32"/>
        <end position="194"/>
    </location>
</feature>
<keyword evidence="2" id="KW-0436">Ligase</keyword>
<comment type="similarity">
    <text evidence="1">Belongs to the ATP-dependent AMP-binding enzyme family.</text>
</comment>
<evidence type="ECO:0000256" key="1">
    <source>
        <dbReference type="ARBA" id="ARBA00006432"/>
    </source>
</evidence>
<comment type="caution">
    <text evidence="4">The sequence shown here is derived from an EMBL/GenBank/DDBJ whole genome shotgun (WGS) entry which is preliminary data.</text>
</comment>
<dbReference type="EMBL" id="JAVREI010000006">
    <property type="protein sequence ID" value="MDT0276497.1"/>
    <property type="molecule type" value="Genomic_DNA"/>
</dbReference>
<dbReference type="InterPro" id="IPR042099">
    <property type="entry name" value="ANL_N_sf"/>
</dbReference>
<evidence type="ECO:0000313" key="4">
    <source>
        <dbReference type="EMBL" id="MDT0276497.1"/>
    </source>
</evidence>
<protein>
    <submittedName>
        <fullName evidence="4">AMP-binding protein</fullName>
    </submittedName>
</protein>
<evidence type="ECO:0000259" key="3">
    <source>
        <dbReference type="Pfam" id="PF00501"/>
    </source>
</evidence>
<dbReference type="Proteomes" id="UP001183222">
    <property type="component" value="Unassembled WGS sequence"/>
</dbReference>